<dbReference type="Proteomes" id="UP000594262">
    <property type="component" value="Unplaced"/>
</dbReference>
<feature type="region of interest" description="Disordered" evidence="1">
    <location>
        <begin position="183"/>
        <end position="223"/>
    </location>
</feature>
<feature type="compositionally biased region" description="Low complexity" evidence="1">
    <location>
        <begin position="199"/>
        <end position="211"/>
    </location>
</feature>
<sequence>MSSKLRDNDDRKQEKIKPTIIRKVFKGFYCAVQKTTEKETNTSSSIPIASKRKLQNKTTINGQSQRIPVQKVAKKAKVEVPPPAPQTFDLLQQIQQDMTKTHRRAPKVPVKKMKIDKVEQDWRPNAPYVQDWLNPNVSTPQHCSFEDQAKKNALESLERERDQYMKQGFTLREAWVKQQRELNNNAQQQQKSKEPLPLPQNLNNQQNPSQQIRKPSRCPDFTKPTPWNYEFRAREHESFEEWCERAIAQFQRGLTSEIKHPMSIEDRAKLRGITLPAPERIGCEIPWSYDDCDNTAEKVGQRQSNSRKRQLSTDDGGEEYFAKRVRPSAVNEECSFDDLLSAYKTEQHIRIHNIKLARW</sequence>
<feature type="region of interest" description="Disordered" evidence="1">
    <location>
        <begin position="36"/>
        <end position="58"/>
    </location>
</feature>
<keyword evidence="3" id="KW-1185">Reference proteome</keyword>
<organism evidence="2 3">
    <name type="scientific">Clytia hemisphaerica</name>
    <dbReference type="NCBI Taxonomy" id="252671"/>
    <lineage>
        <taxon>Eukaryota</taxon>
        <taxon>Metazoa</taxon>
        <taxon>Cnidaria</taxon>
        <taxon>Hydrozoa</taxon>
        <taxon>Hydroidolina</taxon>
        <taxon>Leptothecata</taxon>
        <taxon>Obeliida</taxon>
        <taxon>Clytiidae</taxon>
        <taxon>Clytia</taxon>
    </lineage>
</organism>
<evidence type="ECO:0000256" key="1">
    <source>
        <dbReference type="SAM" id="MobiDB-lite"/>
    </source>
</evidence>
<name>A0A7M5WTA8_9CNID</name>
<proteinExistence type="predicted"/>
<evidence type="ECO:0000313" key="2">
    <source>
        <dbReference type="EnsemblMetazoa" id="CLYHEMP012811.1"/>
    </source>
</evidence>
<dbReference type="EnsemblMetazoa" id="CLYHEMT012811.1">
    <property type="protein sequence ID" value="CLYHEMP012811.1"/>
    <property type="gene ID" value="CLYHEMG012811"/>
</dbReference>
<protein>
    <submittedName>
        <fullName evidence="2">Uncharacterized protein</fullName>
    </submittedName>
</protein>
<reference evidence="2" key="1">
    <citation type="submission" date="2021-01" db="UniProtKB">
        <authorList>
            <consortium name="EnsemblMetazoa"/>
        </authorList>
    </citation>
    <scope>IDENTIFICATION</scope>
</reference>
<accession>A0A7M5WTA8</accession>
<feature type="region of interest" description="Disordered" evidence="1">
    <location>
        <begin position="298"/>
        <end position="318"/>
    </location>
</feature>
<evidence type="ECO:0000313" key="3">
    <source>
        <dbReference type="Proteomes" id="UP000594262"/>
    </source>
</evidence>
<dbReference type="AlphaFoldDB" id="A0A7M5WTA8"/>